<keyword evidence="1" id="KW-0472">Membrane</keyword>
<name>A0ABQ5KCA8_9EUKA</name>
<dbReference type="EMBL" id="BQXS01008655">
    <property type="protein sequence ID" value="GKT30180.1"/>
    <property type="molecule type" value="Genomic_DNA"/>
</dbReference>
<evidence type="ECO:0000313" key="3">
    <source>
        <dbReference type="Proteomes" id="UP001057375"/>
    </source>
</evidence>
<comment type="caution">
    <text evidence="2">The sequence shown here is derived from an EMBL/GenBank/DDBJ whole genome shotgun (WGS) entry which is preliminary data.</text>
</comment>
<keyword evidence="1" id="KW-1133">Transmembrane helix</keyword>
<dbReference type="Proteomes" id="UP001057375">
    <property type="component" value="Unassembled WGS sequence"/>
</dbReference>
<gene>
    <name evidence="2" type="ORF">ADUPG1_005427</name>
</gene>
<sequence>FGSNIFFWGYGLWFHSDSLVGCFLSAILADLLSLLGIVLAATGGV</sequence>
<protein>
    <submittedName>
        <fullName evidence="2">Uncharacterized protein</fullName>
    </submittedName>
</protein>
<evidence type="ECO:0000256" key="1">
    <source>
        <dbReference type="SAM" id="Phobius"/>
    </source>
</evidence>
<feature type="non-terminal residue" evidence="2">
    <location>
        <position position="1"/>
    </location>
</feature>
<reference evidence="2" key="1">
    <citation type="submission" date="2022-03" db="EMBL/GenBank/DDBJ databases">
        <title>Draft genome sequence of Aduncisulcus paluster, a free-living microaerophilic Fornicata.</title>
        <authorList>
            <person name="Yuyama I."/>
            <person name="Kume K."/>
            <person name="Tamura T."/>
            <person name="Inagaki Y."/>
            <person name="Hashimoto T."/>
        </authorList>
    </citation>
    <scope>NUCLEOTIDE SEQUENCE</scope>
    <source>
        <strain evidence="2">NY0171</strain>
    </source>
</reference>
<feature type="transmembrane region" description="Helical" evidence="1">
    <location>
        <begin position="18"/>
        <end position="41"/>
    </location>
</feature>
<keyword evidence="3" id="KW-1185">Reference proteome</keyword>
<proteinExistence type="predicted"/>
<accession>A0ABQ5KCA8</accession>
<organism evidence="2 3">
    <name type="scientific">Aduncisulcus paluster</name>
    <dbReference type="NCBI Taxonomy" id="2918883"/>
    <lineage>
        <taxon>Eukaryota</taxon>
        <taxon>Metamonada</taxon>
        <taxon>Carpediemonas-like organisms</taxon>
        <taxon>Aduncisulcus</taxon>
    </lineage>
</organism>
<evidence type="ECO:0000313" key="2">
    <source>
        <dbReference type="EMBL" id="GKT30180.1"/>
    </source>
</evidence>
<keyword evidence="1" id="KW-0812">Transmembrane</keyword>